<dbReference type="PRINTS" id="PR00455">
    <property type="entry name" value="HTHTETR"/>
</dbReference>
<dbReference type="SUPFAM" id="SSF48498">
    <property type="entry name" value="Tetracyclin repressor-like, C-terminal domain"/>
    <property type="match status" value="1"/>
</dbReference>
<dbReference type="Gene3D" id="1.10.10.60">
    <property type="entry name" value="Homeodomain-like"/>
    <property type="match status" value="1"/>
</dbReference>
<sequence length="216" mass="22389">MVDGSGRGRPRSESARAAVLHAVDDLLVEVGYAALTMKGIAERAGVGRQTVYRWWSNKAEVLYEASAIDARHELSVSSSDDPRKDLKAYLDALVTFLSRSHAGAAYRALMGEAQHDAAVAALLTSRDILGESAAEVVEAARKSSGTALSLEQATALLIGPPFFHILSGRSADGIDTGQLAEQFMRTLNHPGARGAPAPGAPGAEGAEGAEGVGAAP</sequence>
<dbReference type="InterPro" id="IPR009057">
    <property type="entry name" value="Homeodomain-like_sf"/>
</dbReference>
<keyword evidence="2 4" id="KW-0238">DNA-binding</keyword>
<evidence type="ECO:0000256" key="3">
    <source>
        <dbReference type="ARBA" id="ARBA00023163"/>
    </source>
</evidence>
<dbReference type="PROSITE" id="PS50977">
    <property type="entry name" value="HTH_TETR_2"/>
    <property type="match status" value="1"/>
</dbReference>
<evidence type="ECO:0000256" key="4">
    <source>
        <dbReference type="PROSITE-ProRule" id="PRU00335"/>
    </source>
</evidence>
<dbReference type="EMBL" id="JBHTGL010000008">
    <property type="protein sequence ID" value="MFD0626379.1"/>
    <property type="molecule type" value="Genomic_DNA"/>
</dbReference>
<name>A0ABW2WY41_9ACTN</name>
<accession>A0ABW2WY41</accession>
<feature type="compositionally biased region" description="Low complexity" evidence="5">
    <location>
        <begin position="190"/>
        <end position="206"/>
    </location>
</feature>
<dbReference type="InterPro" id="IPR050109">
    <property type="entry name" value="HTH-type_TetR-like_transc_reg"/>
</dbReference>
<dbReference type="PANTHER" id="PTHR30055">
    <property type="entry name" value="HTH-TYPE TRANSCRIPTIONAL REGULATOR RUTR"/>
    <property type="match status" value="1"/>
</dbReference>
<evidence type="ECO:0000313" key="7">
    <source>
        <dbReference type="EMBL" id="MFD0626379.1"/>
    </source>
</evidence>
<dbReference type="PANTHER" id="PTHR30055:SF234">
    <property type="entry name" value="HTH-TYPE TRANSCRIPTIONAL REGULATOR BETI"/>
    <property type="match status" value="1"/>
</dbReference>
<keyword evidence="8" id="KW-1185">Reference proteome</keyword>
<dbReference type="InterPro" id="IPR001647">
    <property type="entry name" value="HTH_TetR"/>
</dbReference>
<organism evidence="7 8">
    <name type="scientific">Streptomyces sanglieri</name>
    <dbReference type="NCBI Taxonomy" id="193460"/>
    <lineage>
        <taxon>Bacteria</taxon>
        <taxon>Bacillati</taxon>
        <taxon>Actinomycetota</taxon>
        <taxon>Actinomycetes</taxon>
        <taxon>Kitasatosporales</taxon>
        <taxon>Streptomycetaceae</taxon>
        <taxon>Streptomyces</taxon>
    </lineage>
</organism>
<dbReference type="InterPro" id="IPR011075">
    <property type="entry name" value="TetR_C"/>
</dbReference>
<evidence type="ECO:0000256" key="2">
    <source>
        <dbReference type="ARBA" id="ARBA00023125"/>
    </source>
</evidence>
<evidence type="ECO:0000256" key="5">
    <source>
        <dbReference type="SAM" id="MobiDB-lite"/>
    </source>
</evidence>
<feature type="region of interest" description="Disordered" evidence="5">
    <location>
        <begin position="188"/>
        <end position="216"/>
    </location>
</feature>
<dbReference type="InterPro" id="IPR036271">
    <property type="entry name" value="Tet_transcr_reg_TetR-rel_C_sf"/>
</dbReference>
<keyword evidence="1" id="KW-0805">Transcription regulation</keyword>
<keyword evidence="3" id="KW-0804">Transcription</keyword>
<protein>
    <submittedName>
        <fullName evidence="7">TetR/AcrR family transcriptional regulator</fullName>
    </submittedName>
</protein>
<evidence type="ECO:0000256" key="1">
    <source>
        <dbReference type="ARBA" id="ARBA00023015"/>
    </source>
</evidence>
<feature type="DNA-binding region" description="H-T-H motif" evidence="4">
    <location>
        <begin position="36"/>
        <end position="55"/>
    </location>
</feature>
<evidence type="ECO:0000313" key="8">
    <source>
        <dbReference type="Proteomes" id="UP001596915"/>
    </source>
</evidence>
<gene>
    <name evidence="7" type="ORF">ACFQ2K_30375</name>
</gene>
<dbReference type="Pfam" id="PF00440">
    <property type="entry name" value="TetR_N"/>
    <property type="match status" value="1"/>
</dbReference>
<feature type="domain" description="HTH tetR-type" evidence="6">
    <location>
        <begin position="13"/>
        <end position="73"/>
    </location>
</feature>
<proteinExistence type="predicted"/>
<dbReference type="Gene3D" id="1.10.357.10">
    <property type="entry name" value="Tetracycline Repressor, domain 2"/>
    <property type="match status" value="1"/>
</dbReference>
<evidence type="ECO:0000259" key="6">
    <source>
        <dbReference type="PROSITE" id="PS50977"/>
    </source>
</evidence>
<comment type="caution">
    <text evidence="7">The sequence shown here is derived from an EMBL/GenBank/DDBJ whole genome shotgun (WGS) entry which is preliminary data.</text>
</comment>
<reference evidence="8" key="1">
    <citation type="journal article" date="2019" name="Int. J. Syst. Evol. Microbiol.">
        <title>The Global Catalogue of Microorganisms (GCM) 10K type strain sequencing project: providing services to taxonomists for standard genome sequencing and annotation.</title>
        <authorList>
            <consortium name="The Broad Institute Genomics Platform"/>
            <consortium name="The Broad Institute Genome Sequencing Center for Infectious Disease"/>
            <person name="Wu L."/>
            <person name="Ma J."/>
        </authorList>
    </citation>
    <scope>NUCLEOTIDE SEQUENCE [LARGE SCALE GENOMIC DNA]</scope>
    <source>
        <strain evidence="8">JCM 12607</strain>
    </source>
</reference>
<dbReference type="Proteomes" id="UP001596915">
    <property type="component" value="Unassembled WGS sequence"/>
</dbReference>
<dbReference type="Pfam" id="PF16859">
    <property type="entry name" value="TetR_C_11"/>
    <property type="match status" value="1"/>
</dbReference>
<dbReference type="SUPFAM" id="SSF46689">
    <property type="entry name" value="Homeodomain-like"/>
    <property type="match status" value="1"/>
</dbReference>